<evidence type="ECO:0000313" key="2">
    <source>
        <dbReference type="EMBL" id="AHI19462.1"/>
    </source>
</evidence>
<name>A0ABM5PNI3_9CORY</name>
<keyword evidence="3" id="KW-1185">Reference proteome</keyword>
<feature type="signal peptide" evidence="1">
    <location>
        <begin position="1"/>
        <end position="22"/>
    </location>
</feature>
<accession>A0ABM5PNI3</accession>
<gene>
    <name evidence="2" type="ORF">CCASEI_04420</name>
</gene>
<sequence>MPSSRAVLSTIASISIAGVALAGCSFFDPEPSGLGSDEDLVVETSEVPQYQPEDTDDELVTGDLTNPVEDEGYGVTWWNQGVHQDNITGSVLTIKVRNNNDLPLPADAISDPVLEVADGNGGWTGIDLLPYDPEVNTNLMAPGLDRPLGAGATTNLQYRFDVAPGNLWNARLSIGNVVWEGDMNL</sequence>
<evidence type="ECO:0000256" key="1">
    <source>
        <dbReference type="SAM" id="SignalP"/>
    </source>
</evidence>
<keyword evidence="1" id="KW-0732">Signal</keyword>
<dbReference type="EMBL" id="CP004350">
    <property type="protein sequence ID" value="AHI19462.1"/>
    <property type="molecule type" value="Genomic_DNA"/>
</dbReference>
<feature type="chain" id="PRO_5047080255" description="Secreted protein" evidence="1">
    <location>
        <begin position="23"/>
        <end position="185"/>
    </location>
</feature>
<dbReference type="Proteomes" id="UP000019226">
    <property type="component" value="Chromosome"/>
</dbReference>
<organism evidence="2 3">
    <name type="scientific">Corynebacterium casei LMG S-19264</name>
    <dbReference type="NCBI Taxonomy" id="1285583"/>
    <lineage>
        <taxon>Bacteria</taxon>
        <taxon>Bacillati</taxon>
        <taxon>Actinomycetota</taxon>
        <taxon>Actinomycetes</taxon>
        <taxon>Mycobacteriales</taxon>
        <taxon>Corynebacteriaceae</taxon>
        <taxon>Corynebacterium</taxon>
    </lineage>
</organism>
<reference evidence="3" key="1">
    <citation type="submission" date="2013-02" db="EMBL/GenBank/DDBJ databases">
        <title>The complete genome sequence of Corynebacterium casei LMG S-19264 (=DSM 44701).</title>
        <authorList>
            <person name="Ruckert C."/>
            <person name="Albersmeier A."/>
            <person name="Kalinowski J."/>
        </authorList>
    </citation>
    <scope>NUCLEOTIDE SEQUENCE [LARGE SCALE GENOMIC DNA]</scope>
    <source>
        <strain evidence="3">LMG S-19264</strain>
    </source>
</reference>
<protein>
    <recommendedName>
        <fullName evidence="4">Secreted protein</fullName>
    </recommendedName>
</protein>
<dbReference type="PROSITE" id="PS51257">
    <property type="entry name" value="PROKAR_LIPOPROTEIN"/>
    <property type="match status" value="1"/>
</dbReference>
<evidence type="ECO:0000313" key="3">
    <source>
        <dbReference type="Proteomes" id="UP000019226"/>
    </source>
</evidence>
<proteinExistence type="predicted"/>
<evidence type="ECO:0008006" key="4">
    <source>
        <dbReference type="Google" id="ProtNLM"/>
    </source>
</evidence>